<evidence type="ECO:0000256" key="1">
    <source>
        <dbReference type="SAM" id="Coils"/>
    </source>
</evidence>
<reference evidence="2" key="1">
    <citation type="submission" date="2019-09" db="EMBL/GenBank/DDBJ databases">
        <title>Draft genome information of white flower Hibiscus syriacus.</title>
        <authorList>
            <person name="Kim Y.-M."/>
        </authorList>
    </citation>
    <scope>NUCLEOTIDE SEQUENCE [LARGE SCALE GENOMIC DNA]</scope>
    <source>
        <strain evidence="2">YM2019G1</strain>
    </source>
</reference>
<accession>A0A6A2XZI0</accession>
<dbReference type="AlphaFoldDB" id="A0A6A2XZI0"/>
<name>A0A6A2XZI0_HIBSY</name>
<dbReference type="EMBL" id="VEPZ02001732">
    <property type="protein sequence ID" value="KAE8660314.1"/>
    <property type="molecule type" value="Genomic_DNA"/>
</dbReference>
<comment type="caution">
    <text evidence="2">The sequence shown here is derived from an EMBL/GenBank/DDBJ whole genome shotgun (WGS) entry which is preliminary data.</text>
</comment>
<keyword evidence="1" id="KW-0175">Coiled coil</keyword>
<keyword evidence="3" id="KW-1185">Reference proteome</keyword>
<evidence type="ECO:0000313" key="3">
    <source>
        <dbReference type="Proteomes" id="UP000436088"/>
    </source>
</evidence>
<protein>
    <submittedName>
        <fullName evidence="2">Uncharacterized protein</fullName>
    </submittedName>
</protein>
<dbReference type="Proteomes" id="UP000436088">
    <property type="component" value="Unassembled WGS sequence"/>
</dbReference>
<sequence length="158" mass="17821">MSCFCSAQIPSLAKTLILLPPASRFSSLPLHPIRSNSFSPPLLLSSAPSPRLCRCTSAPSPPPRPDQFLDFLDEEEETAMDTAAVVEEEEEEFYEDDDLDVEALESEAKEAVRRYSTSLSRQLTIEEEIDDLKGFSGKQKRRKTATKTIPDYYFQKLQ</sequence>
<organism evidence="2 3">
    <name type="scientific">Hibiscus syriacus</name>
    <name type="common">Rose of Sharon</name>
    <dbReference type="NCBI Taxonomy" id="106335"/>
    <lineage>
        <taxon>Eukaryota</taxon>
        <taxon>Viridiplantae</taxon>
        <taxon>Streptophyta</taxon>
        <taxon>Embryophyta</taxon>
        <taxon>Tracheophyta</taxon>
        <taxon>Spermatophyta</taxon>
        <taxon>Magnoliopsida</taxon>
        <taxon>eudicotyledons</taxon>
        <taxon>Gunneridae</taxon>
        <taxon>Pentapetalae</taxon>
        <taxon>rosids</taxon>
        <taxon>malvids</taxon>
        <taxon>Malvales</taxon>
        <taxon>Malvaceae</taxon>
        <taxon>Malvoideae</taxon>
        <taxon>Hibiscus</taxon>
    </lineage>
</organism>
<feature type="coiled-coil region" evidence="1">
    <location>
        <begin position="72"/>
        <end position="114"/>
    </location>
</feature>
<proteinExistence type="predicted"/>
<gene>
    <name evidence="2" type="ORF">F3Y22_tig00116954pilonHSYRG00144</name>
</gene>
<evidence type="ECO:0000313" key="2">
    <source>
        <dbReference type="EMBL" id="KAE8660314.1"/>
    </source>
</evidence>